<feature type="non-terminal residue" evidence="1">
    <location>
        <position position="1"/>
    </location>
</feature>
<organism evidence="1 2">
    <name type="scientific">Sphenostylis stenocarpa</name>
    <dbReference type="NCBI Taxonomy" id="92480"/>
    <lineage>
        <taxon>Eukaryota</taxon>
        <taxon>Viridiplantae</taxon>
        <taxon>Streptophyta</taxon>
        <taxon>Embryophyta</taxon>
        <taxon>Tracheophyta</taxon>
        <taxon>Spermatophyta</taxon>
        <taxon>Magnoliopsida</taxon>
        <taxon>eudicotyledons</taxon>
        <taxon>Gunneridae</taxon>
        <taxon>Pentapetalae</taxon>
        <taxon>rosids</taxon>
        <taxon>fabids</taxon>
        <taxon>Fabales</taxon>
        <taxon>Fabaceae</taxon>
        <taxon>Papilionoideae</taxon>
        <taxon>50 kb inversion clade</taxon>
        <taxon>NPAAA clade</taxon>
        <taxon>indigoferoid/millettioid clade</taxon>
        <taxon>Phaseoleae</taxon>
        <taxon>Sphenostylis</taxon>
    </lineage>
</organism>
<reference evidence="1" key="1">
    <citation type="submission" date="2023-10" db="EMBL/GenBank/DDBJ databases">
        <authorList>
            <person name="Domelevo Entfellner J.-B."/>
        </authorList>
    </citation>
    <scope>NUCLEOTIDE SEQUENCE</scope>
</reference>
<dbReference type="Proteomes" id="UP001189624">
    <property type="component" value="Chromosome 1"/>
</dbReference>
<evidence type="ECO:0000313" key="2">
    <source>
        <dbReference type="Proteomes" id="UP001189624"/>
    </source>
</evidence>
<sequence>SNDIYVAIWTESNTRRQRSCVSPQPIIHQTQTYHSPSKLCFFSILNEKEKSTIGFEGMNTLVE</sequence>
<name>A0AA86RUY9_9FABA</name>
<dbReference type="EMBL" id="OY731398">
    <property type="protein sequence ID" value="CAJ1829026.1"/>
    <property type="molecule type" value="Genomic_DNA"/>
</dbReference>
<proteinExistence type="predicted"/>
<keyword evidence="2" id="KW-1185">Reference proteome</keyword>
<evidence type="ECO:0000313" key="1">
    <source>
        <dbReference type="EMBL" id="CAJ1829026.1"/>
    </source>
</evidence>
<accession>A0AA86RUY9</accession>
<dbReference type="Gramene" id="rna-AYBTSS11_LOCUS1352">
    <property type="protein sequence ID" value="CAJ1829026.1"/>
    <property type="gene ID" value="gene-AYBTSS11_LOCUS1352"/>
</dbReference>
<dbReference type="AlphaFoldDB" id="A0AA86RUY9"/>
<gene>
    <name evidence="1" type="ORF">AYBTSS11_LOCUS1352</name>
</gene>
<protein>
    <submittedName>
        <fullName evidence="1">Uncharacterized protein</fullName>
    </submittedName>
</protein>